<dbReference type="InterPro" id="IPR050155">
    <property type="entry name" value="HAD-like_hydrolase_sf"/>
</dbReference>
<dbReference type="AlphaFoldDB" id="A0A0G1VNW4"/>
<dbReference type="PANTHER" id="PTHR43434:SF1">
    <property type="entry name" value="PHOSPHOGLYCOLATE PHOSPHATASE"/>
    <property type="match status" value="1"/>
</dbReference>
<dbReference type="GO" id="GO:0008967">
    <property type="term" value="F:phosphoglycolate phosphatase activity"/>
    <property type="evidence" value="ECO:0007669"/>
    <property type="project" value="TreeGrafter"/>
</dbReference>
<comment type="caution">
    <text evidence="1">The sequence shown here is derived from an EMBL/GenBank/DDBJ whole genome shotgun (WGS) entry which is preliminary data.</text>
</comment>
<accession>A0A0G1VNW4</accession>
<dbReference type="Proteomes" id="UP000033965">
    <property type="component" value="Unassembled WGS sequence"/>
</dbReference>
<evidence type="ECO:0000313" key="1">
    <source>
        <dbReference type="EMBL" id="KKW08146.1"/>
    </source>
</evidence>
<dbReference type="GO" id="GO:0006281">
    <property type="term" value="P:DNA repair"/>
    <property type="evidence" value="ECO:0007669"/>
    <property type="project" value="TreeGrafter"/>
</dbReference>
<dbReference type="Gene3D" id="3.40.50.1000">
    <property type="entry name" value="HAD superfamily/HAD-like"/>
    <property type="match status" value="1"/>
</dbReference>
<gene>
    <name evidence="1" type="ORF">UY44_C0017G0004</name>
</gene>
<dbReference type="InterPro" id="IPR041492">
    <property type="entry name" value="HAD_2"/>
</dbReference>
<dbReference type="InterPro" id="IPR023198">
    <property type="entry name" value="PGP-like_dom2"/>
</dbReference>
<proteinExistence type="predicted"/>
<sequence>MSKIKAIVFDWDGVIVDSMPMIALAIQETAASYGVQIAIPEIFVKFSQPKEAFYKSIGVKAESKEELNARHAAGDDKYLINTRLFSDVRLIIKKLREKGINLGIATQRMDTGKVAIRNEIEAHGLQMFFPFENTLGGEVKKEQKLLLLAKKFGITPSELLFVGDLPSDISAAKKAGVKSAAIARHESGKARLKAMKPDYFLDSLTNLLAIC</sequence>
<dbReference type="Gene3D" id="1.10.150.240">
    <property type="entry name" value="Putative phosphatase, domain 2"/>
    <property type="match status" value="1"/>
</dbReference>
<dbReference type="InterPro" id="IPR036412">
    <property type="entry name" value="HAD-like_sf"/>
</dbReference>
<dbReference type="Pfam" id="PF13419">
    <property type="entry name" value="HAD_2"/>
    <property type="match status" value="1"/>
</dbReference>
<protein>
    <submittedName>
        <fullName evidence="1">HAD-superfamily hydrolase, subfamily IA, variant 1</fullName>
    </submittedName>
</protein>
<dbReference type="GO" id="GO:0005829">
    <property type="term" value="C:cytosol"/>
    <property type="evidence" value="ECO:0007669"/>
    <property type="project" value="TreeGrafter"/>
</dbReference>
<dbReference type="PANTHER" id="PTHR43434">
    <property type="entry name" value="PHOSPHOGLYCOLATE PHOSPHATASE"/>
    <property type="match status" value="1"/>
</dbReference>
<keyword evidence="1" id="KW-0378">Hydrolase</keyword>
<reference evidence="1 2" key="1">
    <citation type="journal article" date="2015" name="Nature">
        <title>rRNA introns, odd ribosomes, and small enigmatic genomes across a large radiation of phyla.</title>
        <authorList>
            <person name="Brown C.T."/>
            <person name="Hug L.A."/>
            <person name="Thomas B.C."/>
            <person name="Sharon I."/>
            <person name="Castelle C.J."/>
            <person name="Singh A."/>
            <person name="Wilkins M.J."/>
            <person name="Williams K.H."/>
            <person name="Banfield J.F."/>
        </authorList>
    </citation>
    <scope>NUCLEOTIDE SEQUENCE [LARGE SCALE GENOMIC DNA]</scope>
</reference>
<dbReference type="SFLD" id="SFLDG01129">
    <property type="entry name" value="C1.5:_HAD__Beta-PGM__Phosphata"/>
    <property type="match status" value="1"/>
</dbReference>
<organism evidence="1 2">
    <name type="scientific">Candidatus Kaiserbacteria bacterium GW2011_GWA2_49_19</name>
    <dbReference type="NCBI Taxonomy" id="1618669"/>
    <lineage>
        <taxon>Bacteria</taxon>
        <taxon>Candidatus Kaiseribacteriota</taxon>
    </lineage>
</organism>
<dbReference type="SFLD" id="SFLDS00003">
    <property type="entry name" value="Haloacid_Dehalogenase"/>
    <property type="match status" value="1"/>
</dbReference>
<dbReference type="EMBL" id="LCPZ01000017">
    <property type="protein sequence ID" value="KKW08146.1"/>
    <property type="molecule type" value="Genomic_DNA"/>
</dbReference>
<dbReference type="InterPro" id="IPR023214">
    <property type="entry name" value="HAD_sf"/>
</dbReference>
<evidence type="ECO:0000313" key="2">
    <source>
        <dbReference type="Proteomes" id="UP000033965"/>
    </source>
</evidence>
<dbReference type="SUPFAM" id="SSF56784">
    <property type="entry name" value="HAD-like"/>
    <property type="match status" value="1"/>
</dbReference>
<name>A0A0G1VNW4_9BACT</name>
<dbReference type="PATRIC" id="fig|1618669.3.peg.519"/>